<feature type="compositionally biased region" description="Basic and acidic residues" evidence="2">
    <location>
        <begin position="469"/>
        <end position="480"/>
    </location>
</feature>
<dbReference type="InterPro" id="IPR011989">
    <property type="entry name" value="ARM-like"/>
</dbReference>
<evidence type="ECO:0000259" key="3">
    <source>
        <dbReference type="Pfam" id="PF10363"/>
    </source>
</evidence>
<protein>
    <recommendedName>
        <fullName evidence="3">RNA polymerase II assembly factor Rtp1 C-terminal domain-containing protein</fullName>
    </recommendedName>
</protein>
<accession>A0A167QTX9</accession>
<dbReference type="InterPro" id="IPR039600">
    <property type="entry name" value="TANGO6/Rtp1"/>
</dbReference>
<dbReference type="AlphaFoldDB" id="A0A167QTX9"/>
<evidence type="ECO:0000313" key="4">
    <source>
        <dbReference type="EMBL" id="KZP00232.1"/>
    </source>
</evidence>
<dbReference type="Proteomes" id="UP000076738">
    <property type="component" value="Unassembled WGS sequence"/>
</dbReference>
<evidence type="ECO:0000256" key="1">
    <source>
        <dbReference type="ARBA" id="ARBA00005724"/>
    </source>
</evidence>
<dbReference type="GO" id="GO:0009306">
    <property type="term" value="P:protein secretion"/>
    <property type="evidence" value="ECO:0007669"/>
    <property type="project" value="TreeGrafter"/>
</dbReference>
<feature type="region of interest" description="Disordered" evidence="2">
    <location>
        <begin position="469"/>
        <end position="507"/>
    </location>
</feature>
<dbReference type="EMBL" id="KV417270">
    <property type="protein sequence ID" value="KZP00232.1"/>
    <property type="molecule type" value="Genomic_DNA"/>
</dbReference>
<evidence type="ECO:0000256" key="2">
    <source>
        <dbReference type="SAM" id="MobiDB-lite"/>
    </source>
</evidence>
<dbReference type="InterPro" id="IPR016024">
    <property type="entry name" value="ARM-type_fold"/>
</dbReference>
<organism evidence="4 5">
    <name type="scientific">Calocera viscosa (strain TUFC12733)</name>
    <dbReference type="NCBI Taxonomy" id="1330018"/>
    <lineage>
        <taxon>Eukaryota</taxon>
        <taxon>Fungi</taxon>
        <taxon>Dikarya</taxon>
        <taxon>Basidiomycota</taxon>
        <taxon>Agaricomycotina</taxon>
        <taxon>Dacrymycetes</taxon>
        <taxon>Dacrymycetales</taxon>
        <taxon>Dacrymycetaceae</taxon>
        <taxon>Calocera</taxon>
    </lineage>
</organism>
<feature type="domain" description="RNA polymerase II assembly factor Rtp1 C-terminal" evidence="3">
    <location>
        <begin position="593"/>
        <end position="721"/>
    </location>
</feature>
<dbReference type="InterPro" id="IPR019451">
    <property type="entry name" value="Rtp1_C1"/>
</dbReference>
<reference evidence="4 5" key="1">
    <citation type="journal article" date="2016" name="Mol. Biol. Evol.">
        <title>Comparative Genomics of Early-Diverging Mushroom-Forming Fungi Provides Insights into the Origins of Lignocellulose Decay Capabilities.</title>
        <authorList>
            <person name="Nagy L.G."/>
            <person name="Riley R."/>
            <person name="Tritt A."/>
            <person name="Adam C."/>
            <person name="Daum C."/>
            <person name="Floudas D."/>
            <person name="Sun H."/>
            <person name="Yadav J.S."/>
            <person name="Pangilinan J."/>
            <person name="Larsson K.H."/>
            <person name="Matsuura K."/>
            <person name="Barry K."/>
            <person name="Labutti K."/>
            <person name="Kuo R."/>
            <person name="Ohm R.A."/>
            <person name="Bhattacharya S.S."/>
            <person name="Shirouzu T."/>
            <person name="Yoshinaga Y."/>
            <person name="Martin F.M."/>
            <person name="Grigoriev I.V."/>
            <person name="Hibbett D.S."/>
        </authorList>
    </citation>
    <scope>NUCLEOTIDE SEQUENCE [LARGE SCALE GENOMIC DNA]</scope>
    <source>
        <strain evidence="4 5">TUFC12733</strain>
    </source>
</reference>
<dbReference type="Gene3D" id="1.25.10.10">
    <property type="entry name" value="Leucine-rich Repeat Variant"/>
    <property type="match status" value="1"/>
</dbReference>
<name>A0A167QTX9_CALVF</name>
<feature type="compositionally biased region" description="Low complexity" evidence="2">
    <location>
        <begin position="8"/>
        <end position="23"/>
    </location>
</feature>
<dbReference type="PANTHER" id="PTHR20959:SF1">
    <property type="entry name" value="TRANSPORT AND GOLGI ORGANIZATION PROTEIN 6 HOMOLOG"/>
    <property type="match status" value="1"/>
</dbReference>
<proteinExistence type="inferred from homology"/>
<comment type="similarity">
    <text evidence="1">Belongs to the Tango6 family.</text>
</comment>
<dbReference type="OrthoDB" id="39591at2759"/>
<dbReference type="Pfam" id="PF10363">
    <property type="entry name" value="RTP1_C1"/>
    <property type="match status" value="1"/>
</dbReference>
<feature type="compositionally biased region" description="Acidic residues" evidence="2">
    <location>
        <begin position="487"/>
        <end position="504"/>
    </location>
</feature>
<sequence length="902" mass="98931">MTRRSPRRASSPPESPPSTTAPTQTEDGSTAAQRSPTPPPSNTVADAAHQAAGAARSIAEDVQSIRDLVQQMGVLSQSREGKQREEEQEKVRDHIGRLLDLIPSSEGLAVLGSLISAAPPPSQPMPEYSRTVCKQFMSDIILRADGPRALMDVVFGEQGGDVDTVTLTKLEKVAMTLSSVPSRMDGTRYYALILPRLFTILNPTPDLPPPRSPTPASHVRAAAFTISRMYRMQRNVMIALSTPSLQYPFFPPTHQYRTRWQPGAYQPTAVHGLNTLSTLLSNSDPSPNLFANVLGDIISPLWALHEFLIEQKTADPVMRELVDGLMNGWARVVGKNSAVAGWTKVVEMWKGWGYDQPWEWAMGPQGPYIRETESSVDGDLLEQHPDPKQVVEMLKAVGRKDVNAEFFVKMLDTYATVHAEHGDTADAMLYLQYVVAMADTLGHTILEKPEHILSFILHALESTVKRIPEAKGPLQKESKSPWKMVDGDSDDEDEKSEGEEEDAEGHDTLASTAVTLLLAVLEANDTFPAATIPILNSIYEHLDSLSTHPSEAVAEAAREARLVLTARRASSMRNVPSKDEEVNQARRKALETYQEALRLVQDPILPVRAHGLTLLRHLIHPPTKKSVSTEDLSIDPALIPGILDVFITAVQDDDSFVYMNAVHGLSAMLQGPTGLFGKGSWVFQRLVDLYVQGLQANPTTADLDKRLRIGEAISQALSQLGPRARPYIHVIISPMLSVTRDSQYPTVLRGSSLSIISQCVNADPLSMLPFYTDLLSLLLDLLSIETVTTGSKAAAAAEAKATTSQLPNGKVPDPADLDPALKDSRLPAFRQSAAYLLATMLHQAAEKGFADNLLDKQLATRMVKVLRYIRDTDIDGRVKAKAKEALEIMDDMVRMKLGLPSR</sequence>
<dbReference type="PANTHER" id="PTHR20959">
    <property type="entry name" value="TRANSPORT AND GOLGI ORGANIZATION PROTEIN 6 FAMILY MEMBER"/>
    <property type="match status" value="1"/>
</dbReference>
<gene>
    <name evidence="4" type="ORF">CALVIDRAFT_533873</name>
</gene>
<dbReference type="SUPFAM" id="SSF48371">
    <property type="entry name" value="ARM repeat"/>
    <property type="match status" value="1"/>
</dbReference>
<keyword evidence="5" id="KW-1185">Reference proteome</keyword>
<feature type="compositionally biased region" description="Polar residues" evidence="2">
    <location>
        <begin position="24"/>
        <end position="35"/>
    </location>
</feature>
<evidence type="ECO:0000313" key="5">
    <source>
        <dbReference type="Proteomes" id="UP000076738"/>
    </source>
</evidence>
<feature type="region of interest" description="Disordered" evidence="2">
    <location>
        <begin position="1"/>
        <end position="52"/>
    </location>
</feature>